<protein>
    <submittedName>
        <fullName evidence="1">Uncharacterized protein</fullName>
    </submittedName>
</protein>
<evidence type="ECO:0000313" key="1">
    <source>
        <dbReference type="EMBL" id="ORE20717.1"/>
    </source>
</evidence>
<sequence>TTVRMDVTKEMVPTTPTYVGSPIVQNRRLCSDEKQKFTSALEFTARSRSSSGGYIQPDIAKEGFVFESTLKTGSQSIKEDRSLLHRIMMLSFIFL</sequence>
<gene>
    <name evidence="1" type="ORF">BCV71DRAFT_175287</name>
</gene>
<feature type="non-terminal residue" evidence="1">
    <location>
        <position position="1"/>
    </location>
</feature>
<name>A0A1X0S8Q3_RHIZD</name>
<accession>A0A1X0S8Q3</accession>
<dbReference type="AlphaFoldDB" id="A0A1X0S8Q3"/>
<proteinExistence type="predicted"/>
<dbReference type="Proteomes" id="UP000242381">
    <property type="component" value="Unassembled WGS sequence"/>
</dbReference>
<dbReference type="EMBL" id="KV921290">
    <property type="protein sequence ID" value="ORE20717.1"/>
    <property type="molecule type" value="Genomic_DNA"/>
</dbReference>
<evidence type="ECO:0000313" key="2">
    <source>
        <dbReference type="Proteomes" id="UP000242381"/>
    </source>
</evidence>
<organism evidence="1 2">
    <name type="scientific">Rhizopus microsporus</name>
    <dbReference type="NCBI Taxonomy" id="58291"/>
    <lineage>
        <taxon>Eukaryota</taxon>
        <taxon>Fungi</taxon>
        <taxon>Fungi incertae sedis</taxon>
        <taxon>Mucoromycota</taxon>
        <taxon>Mucoromycotina</taxon>
        <taxon>Mucoromycetes</taxon>
        <taxon>Mucorales</taxon>
        <taxon>Mucorineae</taxon>
        <taxon>Rhizopodaceae</taxon>
        <taxon>Rhizopus</taxon>
    </lineage>
</organism>
<reference evidence="1 2" key="1">
    <citation type="journal article" date="2016" name="Proc. Natl. Acad. Sci. U.S.A.">
        <title>Lipid metabolic changes in an early divergent fungus govern the establishment of a mutualistic symbiosis with endobacteria.</title>
        <authorList>
            <person name="Lastovetsky O.A."/>
            <person name="Gaspar M.L."/>
            <person name="Mondo S.J."/>
            <person name="LaButti K.M."/>
            <person name="Sandor L."/>
            <person name="Grigoriev I.V."/>
            <person name="Henry S.A."/>
            <person name="Pawlowska T.E."/>
        </authorList>
    </citation>
    <scope>NUCLEOTIDE SEQUENCE [LARGE SCALE GENOMIC DNA]</scope>
    <source>
        <strain evidence="1 2">ATCC 11559</strain>
    </source>
</reference>